<sequence length="258" mass="28793">MVTVSSRVHAAFPEWDAFAHAVQARRPDAGTWCEGWTVRDVLIHNTGNAEEFARVLQAHIDQHPVPTRSFEEREAPYRAMTDVDLWSAFIERCERLVDTTEAASELPPDEEIEWTGRTVTPGFFVEHMREELVLHRWDMTGDDSASVHALSQPWMTTHTVRDVGKPLMARGIKALHLATGQQVGGRLRCPGTDDVLVTATAEATTIDLVAPEGQATIECDPAVRALFLWGRRPADPSRWHSQAGPEALRQLRALLSGY</sequence>
<evidence type="ECO:0000313" key="3">
    <source>
        <dbReference type="EMBL" id="QPI38384.1"/>
    </source>
</evidence>
<evidence type="ECO:0000313" key="4">
    <source>
        <dbReference type="Proteomes" id="UP000465306"/>
    </source>
</evidence>
<dbReference type="Proteomes" id="UP000663583">
    <property type="component" value="Chromosome"/>
</dbReference>
<dbReference type="InterPro" id="IPR034660">
    <property type="entry name" value="DinB/YfiT-like"/>
</dbReference>
<dbReference type="InterPro" id="IPR017517">
    <property type="entry name" value="Maleyloyr_isom"/>
</dbReference>
<dbReference type="RefSeq" id="WP_085073905.1">
    <property type="nucleotide sequence ID" value="NZ_BLKU01000001.1"/>
</dbReference>
<name>A0AAX1JD72_9MYCO</name>
<evidence type="ECO:0000259" key="1">
    <source>
        <dbReference type="Pfam" id="PF11716"/>
    </source>
</evidence>
<proteinExistence type="predicted"/>
<dbReference type="Pfam" id="PF11716">
    <property type="entry name" value="MDMPI_N"/>
    <property type="match status" value="1"/>
</dbReference>
<dbReference type="InterPro" id="IPR024344">
    <property type="entry name" value="MDMPI_metal-binding"/>
</dbReference>
<accession>A0AAX1JD72</accession>
<reference evidence="3" key="3">
    <citation type="submission" date="2020-11" db="EMBL/GenBank/DDBJ databases">
        <title>Intraspecies plasmid and genomic variation of Mycobacterium kubicae revealed by the complete genome sequences of two clinical isolates.</title>
        <authorList>
            <person name="Hendrix J.R."/>
            <person name="Epperson L.E."/>
            <person name="Honda J.R."/>
            <person name="Strong M."/>
        </authorList>
    </citation>
    <scope>NUCLEOTIDE SEQUENCE</scope>
    <source>
        <strain evidence="3">JCM 13573</strain>
    </source>
</reference>
<dbReference type="NCBIfam" id="TIGR03083">
    <property type="entry name" value="maleylpyruvate isomerase family mycothiol-dependent enzyme"/>
    <property type="match status" value="1"/>
</dbReference>
<reference evidence="2" key="2">
    <citation type="submission" date="2020-02" db="EMBL/GenBank/DDBJ databases">
        <authorList>
            <person name="Matsumoto Y."/>
            <person name="Kinjo T."/>
            <person name="Motooka D."/>
            <person name="Nabeya D."/>
            <person name="Jung N."/>
            <person name="Uechi K."/>
            <person name="Horii T."/>
            <person name="Iida T."/>
            <person name="Fujita J."/>
            <person name="Nakamura S."/>
        </authorList>
    </citation>
    <scope>NUCLEOTIDE SEQUENCE</scope>
    <source>
        <strain evidence="2">JCM 13573</strain>
    </source>
</reference>
<dbReference type="EMBL" id="BLKU01000001">
    <property type="protein sequence ID" value="GFG62786.1"/>
    <property type="molecule type" value="Genomic_DNA"/>
</dbReference>
<dbReference type="KEGG" id="mku:I2456_02140"/>
<dbReference type="Gene3D" id="1.20.120.450">
    <property type="entry name" value="dinb family like domain"/>
    <property type="match status" value="1"/>
</dbReference>
<dbReference type="AlphaFoldDB" id="A0AAX1JD72"/>
<organism evidence="3 5">
    <name type="scientific">Mycobacterium kubicae</name>
    <dbReference type="NCBI Taxonomy" id="120959"/>
    <lineage>
        <taxon>Bacteria</taxon>
        <taxon>Bacillati</taxon>
        <taxon>Actinomycetota</taxon>
        <taxon>Actinomycetes</taxon>
        <taxon>Mycobacteriales</taxon>
        <taxon>Mycobacteriaceae</taxon>
        <taxon>Mycobacterium</taxon>
        <taxon>Mycobacterium simiae complex</taxon>
    </lineage>
</organism>
<dbReference type="SUPFAM" id="SSF109854">
    <property type="entry name" value="DinB/YfiT-like putative metalloenzymes"/>
    <property type="match status" value="1"/>
</dbReference>
<gene>
    <name evidence="3" type="ORF">I2456_02140</name>
    <name evidence="2" type="ORF">MKUB_02760</name>
</gene>
<evidence type="ECO:0000313" key="5">
    <source>
        <dbReference type="Proteomes" id="UP000663583"/>
    </source>
</evidence>
<protein>
    <submittedName>
        <fullName evidence="3">Maleylpyruvate isomerase family mycothiol-dependent enzyme</fullName>
    </submittedName>
</protein>
<dbReference type="EMBL" id="CP065047">
    <property type="protein sequence ID" value="QPI38384.1"/>
    <property type="molecule type" value="Genomic_DNA"/>
</dbReference>
<dbReference type="GO" id="GO:0016853">
    <property type="term" value="F:isomerase activity"/>
    <property type="evidence" value="ECO:0007669"/>
    <property type="project" value="UniProtKB-KW"/>
</dbReference>
<keyword evidence="3" id="KW-0413">Isomerase</keyword>
<keyword evidence="4" id="KW-1185">Reference proteome</keyword>
<dbReference type="GO" id="GO:0046872">
    <property type="term" value="F:metal ion binding"/>
    <property type="evidence" value="ECO:0007669"/>
    <property type="project" value="InterPro"/>
</dbReference>
<evidence type="ECO:0000313" key="2">
    <source>
        <dbReference type="EMBL" id="GFG62786.1"/>
    </source>
</evidence>
<dbReference type="Proteomes" id="UP000465306">
    <property type="component" value="Unassembled WGS sequence"/>
</dbReference>
<reference evidence="2 4" key="1">
    <citation type="journal article" date="2019" name="Emerg. Microbes Infect.">
        <title>Comprehensive subspecies identification of 175 nontuberculous mycobacteria species based on 7547 genomic profiles.</title>
        <authorList>
            <person name="Matsumoto Y."/>
            <person name="Kinjo T."/>
            <person name="Motooka D."/>
            <person name="Nabeya D."/>
            <person name="Jung N."/>
            <person name="Uechi K."/>
            <person name="Horii T."/>
            <person name="Iida T."/>
            <person name="Fujita J."/>
            <person name="Nakamura S."/>
        </authorList>
    </citation>
    <scope>NUCLEOTIDE SEQUENCE [LARGE SCALE GENOMIC DNA]</scope>
    <source>
        <strain evidence="2 4">JCM 13573</strain>
    </source>
</reference>
<feature type="domain" description="Mycothiol-dependent maleylpyruvate isomerase metal-binding" evidence="1">
    <location>
        <begin position="9"/>
        <end position="139"/>
    </location>
</feature>